<gene>
    <name evidence="3" type="primary">LOC106836248</name>
</gene>
<organism evidence="3 4">
    <name type="scientific">Equus asinus</name>
    <name type="common">Donkey</name>
    <name type="synonym">Equus africanus asinus</name>
    <dbReference type="NCBI Taxonomy" id="9793"/>
    <lineage>
        <taxon>Eukaryota</taxon>
        <taxon>Metazoa</taxon>
        <taxon>Chordata</taxon>
        <taxon>Craniata</taxon>
        <taxon>Vertebrata</taxon>
        <taxon>Euteleostomi</taxon>
        <taxon>Mammalia</taxon>
        <taxon>Eutheria</taxon>
        <taxon>Laurasiatheria</taxon>
        <taxon>Perissodactyla</taxon>
        <taxon>Equidae</taxon>
        <taxon>Equus</taxon>
    </lineage>
</organism>
<feature type="transmembrane region" description="Helical" evidence="2">
    <location>
        <begin position="57"/>
        <end position="76"/>
    </location>
</feature>
<feature type="region of interest" description="Disordered" evidence="1">
    <location>
        <begin position="1"/>
        <end position="28"/>
    </location>
</feature>
<evidence type="ECO:0000256" key="2">
    <source>
        <dbReference type="SAM" id="Phobius"/>
    </source>
</evidence>
<name>A0A9L0IBG4_EQUAS</name>
<protein>
    <submittedName>
        <fullName evidence="3">Uncharacterized protein</fullName>
    </submittedName>
</protein>
<reference evidence="3" key="3">
    <citation type="submission" date="2025-09" db="UniProtKB">
        <authorList>
            <consortium name="Ensembl"/>
        </authorList>
    </citation>
    <scope>IDENTIFICATION</scope>
</reference>
<evidence type="ECO:0000313" key="4">
    <source>
        <dbReference type="Proteomes" id="UP000694387"/>
    </source>
</evidence>
<keyword evidence="4" id="KW-1185">Reference proteome</keyword>
<reference evidence="3 4" key="1">
    <citation type="journal article" date="2020" name="Nat. Commun.">
        <title>Donkey genomes provide new insights into domestication and selection for coat color.</title>
        <authorList>
            <person name="Wang"/>
            <person name="C."/>
            <person name="Li"/>
            <person name="H."/>
            <person name="Guo"/>
            <person name="Y."/>
            <person name="Huang"/>
            <person name="J."/>
            <person name="Sun"/>
            <person name="Y."/>
            <person name="Min"/>
            <person name="J."/>
            <person name="Wang"/>
            <person name="J."/>
            <person name="Fang"/>
            <person name="X."/>
            <person name="Zhao"/>
            <person name="Z."/>
            <person name="Wang"/>
            <person name="S."/>
            <person name="Zhang"/>
            <person name="Y."/>
            <person name="Liu"/>
            <person name="Q."/>
            <person name="Jiang"/>
            <person name="Q."/>
            <person name="Wang"/>
            <person name="X."/>
            <person name="Guo"/>
            <person name="Y."/>
            <person name="Yang"/>
            <person name="C."/>
            <person name="Wang"/>
            <person name="Y."/>
            <person name="Tian"/>
            <person name="F."/>
            <person name="Zhuang"/>
            <person name="G."/>
            <person name="Fan"/>
            <person name="Y."/>
            <person name="Gao"/>
            <person name="Q."/>
            <person name="Li"/>
            <person name="Y."/>
            <person name="Ju"/>
            <person name="Z."/>
            <person name="Li"/>
            <person name="J."/>
            <person name="Li"/>
            <person name="R."/>
            <person name="Hou"/>
            <person name="M."/>
            <person name="Yang"/>
            <person name="G."/>
            <person name="Liu"/>
            <person name="G."/>
            <person name="Liu"/>
            <person name="W."/>
            <person name="Guo"/>
            <person name="J."/>
            <person name="Pan"/>
            <person name="S."/>
            <person name="Fan"/>
            <person name="G."/>
            <person name="Zhang"/>
            <person name="W."/>
            <person name="Zhang"/>
            <person name="R."/>
            <person name="Yu"/>
            <person name="J."/>
            <person name="Zhang"/>
            <person name="X."/>
            <person name="Yin"/>
            <person name="Q."/>
            <person name="Ji"/>
            <person name="C."/>
            <person name="Jin"/>
            <person name="Y."/>
            <person name="Yue"/>
            <person name="G."/>
            <person name="Liu"/>
            <person name="M."/>
            <person name="Xu"/>
            <person name="J."/>
            <person name="Liu"/>
            <person name="S."/>
            <person name="Jordana"/>
            <person name="J."/>
            <person name="Noce"/>
            <person name="A."/>
            <person name="Amills"/>
            <person name="M."/>
            <person name="Wu"/>
            <person name="D.D."/>
            <person name="Li"/>
            <person name="S."/>
            <person name="Zhou"/>
            <person name="X. and Zhong"/>
            <person name="J."/>
        </authorList>
    </citation>
    <scope>NUCLEOTIDE SEQUENCE [LARGE SCALE GENOMIC DNA]</scope>
</reference>
<evidence type="ECO:0000313" key="3">
    <source>
        <dbReference type="Ensembl" id="ENSEASP00005037546.1"/>
    </source>
</evidence>
<dbReference type="AlphaFoldDB" id="A0A9L0IBG4"/>
<keyword evidence="2" id="KW-1133">Transmembrane helix</keyword>
<dbReference type="Ensembl" id="ENSEAST00005060806.1">
    <property type="protein sequence ID" value="ENSEASP00005037546.1"/>
    <property type="gene ID" value="ENSEASG00005005669.2"/>
</dbReference>
<keyword evidence="2" id="KW-0472">Membrane</keyword>
<feature type="compositionally biased region" description="Low complexity" evidence="1">
    <location>
        <begin position="14"/>
        <end position="24"/>
    </location>
</feature>
<reference evidence="3" key="2">
    <citation type="submission" date="2025-08" db="UniProtKB">
        <authorList>
            <consortium name="Ensembl"/>
        </authorList>
    </citation>
    <scope>IDENTIFICATION</scope>
</reference>
<accession>A0A9L0IBG4</accession>
<dbReference type="Proteomes" id="UP000694387">
    <property type="component" value="Chromosome 14"/>
</dbReference>
<dbReference type="GeneTree" id="ENSGT00940000163933"/>
<evidence type="ECO:0000256" key="1">
    <source>
        <dbReference type="SAM" id="MobiDB-lite"/>
    </source>
</evidence>
<proteinExistence type="predicted"/>
<keyword evidence="2" id="KW-0812">Transmembrane</keyword>
<sequence length="140" mass="16050">MATVTGRRAERSQGSRSRVGVSSGNGDPSSSVIKMAMFRNLKLLLWKNFILKKRKTLVTVLEILMPLLFSTIVMYLRFASLPRKYPATNYRAVDVTSLPEFFHHFPVENKFQLIYIPSQSETLKTIIEMVEQAFDVEFEG</sequence>